<accession>A0A956LVP1</accession>
<reference evidence="3" key="1">
    <citation type="submission" date="2020-04" db="EMBL/GenBank/DDBJ databases">
        <authorList>
            <person name="Zhang T."/>
        </authorList>
    </citation>
    <scope>NUCLEOTIDE SEQUENCE</scope>
    <source>
        <strain evidence="3">HKST-UBA01</strain>
    </source>
</reference>
<protein>
    <submittedName>
        <fullName evidence="3">Caspase family protein</fullName>
    </submittedName>
</protein>
<evidence type="ECO:0000259" key="2">
    <source>
        <dbReference type="Pfam" id="PF00656"/>
    </source>
</evidence>
<dbReference type="AlphaFoldDB" id="A0A956LVP1"/>
<evidence type="ECO:0000313" key="4">
    <source>
        <dbReference type="Proteomes" id="UP000697710"/>
    </source>
</evidence>
<organism evidence="3 4">
    <name type="scientific">Eiseniibacteriota bacterium</name>
    <dbReference type="NCBI Taxonomy" id="2212470"/>
    <lineage>
        <taxon>Bacteria</taxon>
        <taxon>Candidatus Eiseniibacteriota</taxon>
    </lineage>
</organism>
<gene>
    <name evidence="3" type="ORF">KC729_00865</name>
</gene>
<keyword evidence="1" id="KW-0732">Signal</keyword>
<comment type="caution">
    <text evidence="3">The sequence shown here is derived from an EMBL/GenBank/DDBJ whole genome shotgun (WGS) entry which is preliminary data.</text>
</comment>
<sequence length="563" mass="60203">MGNDTARCKGIFFLGMCLMLLPGTVHAAGELSRYLVAVGSNAGGPGRDTLKYAESDAERFADIMVRMGGIDSSHHLLLRQPTREGIEDALSELSTRIAQEPPEGRVEVLFYYSGHADEGGLRIGNDYLSYADLRERVEAIPAAVRITVLDACASGVITRLKGGERRQPFLVDLSSNMEGYAFLTSSSGTEAAQESDAIGASYFTHYLVSGLRGAADVSGDGKVSLTEAYQFAFNETLARTTETTGGAQHPSYHINLTGTGDVVMTDVRRTSAGLLLDKELHGRLYVRDRNEHLVAELFKPRGRSMVLGLEAGRYRIHLEGESELFVAQVDLGLEELLVLAPDHFRTTDRLPAVARGDRGTWPPRPGFLGPLVGRSRVELSLGRFGVGLAEGASSTGIVSAQASTKDLYFGLGFSRWIREDVSVGISATLLEGDFAADVGTEVISRATSLVSLRVSLRKYLPSSTFRTAIRPFLLGGVGAWIGSDASSEVLAGRVDNSATTQGAFGSELGVGADVLLGHRFMVGTKASYNLVTDFPEPLAGRKNYSGVELGISLSLLLGRGLTG</sequence>
<feature type="domain" description="Peptidase C14 caspase" evidence="2">
    <location>
        <begin position="48"/>
        <end position="257"/>
    </location>
</feature>
<dbReference type="Proteomes" id="UP000697710">
    <property type="component" value="Unassembled WGS sequence"/>
</dbReference>
<proteinExistence type="predicted"/>
<dbReference type="GO" id="GO:0006508">
    <property type="term" value="P:proteolysis"/>
    <property type="evidence" value="ECO:0007669"/>
    <property type="project" value="InterPro"/>
</dbReference>
<dbReference type="InterPro" id="IPR011600">
    <property type="entry name" value="Pept_C14_caspase"/>
</dbReference>
<dbReference type="Pfam" id="PF00656">
    <property type="entry name" value="Peptidase_C14"/>
    <property type="match status" value="1"/>
</dbReference>
<feature type="signal peptide" evidence="1">
    <location>
        <begin position="1"/>
        <end position="27"/>
    </location>
</feature>
<evidence type="ECO:0000313" key="3">
    <source>
        <dbReference type="EMBL" id="MCA9726203.1"/>
    </source>
</evidence>
<dbReference type="EMBL" id="JAGQHR010000010">
    <property type="protein sequence ID" value="MCA9726203.1"/>
    <property type="molecule type" value="Genomic_DNA"/>
</dbReference>
<name>A0A956LVP1_UNCEI</name>
<dbReference type="Gene3D" id="3.40.50.1460">
    <property type="match status" value="1"/>
</dbReference>
<feature type="chain" id="PRO_5036809246" evidence="1">
    <location>
        <begin position="28"/>
        <end position="563"/>
    </location>
</feature>
<dbReference type="GO" id="GO:0004197">
    <property type="term" value="F:cysteine-type endopeptidase activity"/>
    <property type="evidence" value="ECO:0007669"/>
    <property type="project" value="InterPro"/>
</dbReference>
<evidence type="ECO:0000256" key="1">
    <source>
        <dbReference type="SAM" id="SignalP"/>
    </source>
</evidence>
<reference evidence="3" key="2">
    <citation type="journal article" date="2021" name="Microbiome">
        <title>Successional dynamics and alternative stable states in a saline activated sludge microbial community over 9 years.</title>
        <authorList>
            <person name="Wang Y."/>
            <person name="Ye J."/>
            <person name="Ju F."/>
            <person name="Liu L."/>
            <person name="Boyd J.A."/>
            <person name="Deng Y."/>
            <person name="Parks D.H."/>
            <person name="Jiang X."/>
            <person name="Yin X."/>
            <person name="Woodcroft B.J."/>
            <person name="Tyson G.W."/>
            <person name="Hugenholtz P."/>
            <person name="Polz M.F."/>
            <person name="Zhang T."/>
        </authorList>
    </citation>
    <scope>NUCLEOTIDE SEQUENCE</scope>
    <source>
        <strain evidence="3">HKST-UBA01</strain>
    </source>
</reference>